<organism evidence="13 14">
    <name type="scientific">Parabacteroides hominis</name>
    <dbReference type="NCBI Taxonomy" id="2763057"/>
    <lineage>
        <taxon>Bacteria</taxon>
        <taxon>Pseudomonadati</taxon>
        <taxon>Bacteroidota</taxon>
        <taxon>Bacteroidia</taxon>
        <taxon>Bacteroidales</taxon>
        <taxon>Tannerellaceae</taxon>
        <taxon>Parabacteroides</taxon>
    </lineage>
</organism>
<dbReference type="PRINTS" id="PR00344">
    <property type="entry name" value="BCTRLSENSOR"/>
</dbReference>
<keyword evidence="9" id="KW-0472">Membrane</keyword>
<evidence type="ECO:0000256" key="6">
    <source>
        <dbReference type="ARBA" id="ARBA00023163"/>
    </source>
</evidence>
<keyword evidence="5" id="KW-0238">DNA-binding</keyword>
<evidence type="ECO:0000256" key="8">
    <source>
        <dbReference type="PROSITE-ProRule" id="PRU00339"/>
    </source>
</evidence>
<dbReference type="SUPFAM" id="SSF52172">
    <property type="entry name" value="CheY-like"/>
    <property type="match status" value="1"/>
</dbReference>
<dbReference type="InterPro" id="IPR036097">
    <property type="entry name" value="HisK_dim/P_sf"/>
</dbReference>
<dbReference type="SMART" id="SM00342">
    <property type="entry name" value="HTH_ARAC"/>
    <property type="match status" value="1"/>
</dbReference>
<dbReference type="PROSITE" id="PS50109">
    <property type="entry name" value="HIS_KIN"/>
    <property type="match status" value="1"/>
</dbReference>
<feature type="repeat" description="TPR" evidence="8">
    <location>
        <begin position="239"/>
        <end position="272"/>
    </location>
</feature>
<evidence type="ECO:0000256" key="1">
    <source>
        <dbReference type="ARBA" id="ARBA00000085"/>
    </source>
</evidence>
<dbReference type="InterPro" id="IPR003661">
    <property type="entry name" value="HisK_dim/P_dom"/>
</dbReference>
<dbReference type="EMBL" id="JACOOJ010000001">
    <property type="protein sequence ID" value="MBC5631348.1"/>
    <property type="molecule type" value="Genomic_DNA"/>
</dbReference>
<feature type="modified residue" description="4-aspartylphosphate" evidence="7">
    <location>
        <position position="746"/>
    </location>
</feature>
<dbReference type="Gene3D" id="3.40.50.2300">
    <property type="match status" value="1"/>
</dbReference>
<feature type="domain" description="Response regulatory" evidence="12">
    <location>
        <begin position="698"/>
        <end position="813"/>
    </location>
</feature>
<dbReference type="PROSITE" id="PS00041">
    <property type="entry name" value="HTH_ARAC_FAMILY_1"/>
    <property type="match status" value="1"/>
</dbReference>
<dbReference type="Proteomes" id="UP000651475">
    <property type="component" value="Unassembled WGS sequence"/>
</dbReference>
<dbReference type="InterPro" id="IPR011006">
    <property type="entry name" value="CheY-like_superfamily"/>
</dbReference>
<dbReference type="InterPro" id="IPR036890">
    <property type="entry name" value="HATPase_C_sf"/>
</dbReference>
<dbReference type="CDD" id="cd17574">
    <property type="entry name" value="REC_OmpR"/>
    <property type="match status" value="1"/>
</dbReference>
<dbReference type="Pfam" id="PF12833">
    <property type="entry name" value="HTH_18"/>
    <property type="match status" value="1"/>
</dbReference>
<dbReference type="Gene3D" id="1.10.10.60">
    <property type="entry name" value="Homeodomain-like"/>
    <property type="match status" value="2"/>
</dbReference>
<evidence type="ECO:0000256" key="3">
    <source>
        <dbReference type="ARBA" id="ARBA00022553"/>
    </source>
</evidence>
<dbReference type="SMART" id="SM00387">
    <property type="entry name" value="HATPase_c"/>
    <property type="match status" value="1"/>
</dbReference>
<keyword evidence="8" id="KW-0802">TPR repeat</keyword>
<comment type="catalytic activity">
    <reaction evidence="1">
        <text>ATP + protein L-histidine = ADP + protein N-phospho-L-histidine.</text>
        <dbReference type="EC" id="2.7.13.3"/>
    </reaction>
</comment>
<gene>
    <name evidence="13" type="ORF">H8S65_00965</name>
</gene>
<dbReference type="EC" id="2.7.13.3" evidence="2"/>
<evidence type="ECO:0000313" key="14">
    <source>
        <dbReference type="Proteomes" id="UP000651475"/>
    </source>
</evidence>
<keyword evidence="9" id="KW-1133">Transmembrane helix</keyword>
<dbReference type="SUPFAM" id="SSF47384">
    <property type="entry name" value="Homodimeric domain of signal transducing histidine kinase"/>
    <property type="match status" value="1"/>
</dbReference>
<accession>A0ABR7DIZ8</accession>
<name>A0ABR7DIZ8_9BACT</name>
<keyword evidence="4" id="KW-0805">Transcription regulation</keyword>
<evidence type="ECO:0000256" key="4">
    <source>
        <dbReference type="ARBA" id="ARBA00023015"/>
    </source>
</evidence>
<reference evidence="13 14" key="1">
    <citation type="submission" date="2020-08" db="EMBL/GenBank/DDBJ databases">
        <title>Genome public.</title>
        <authorList>
            <person name="Liu C."/>
            <person name="Sun Q."/>
        </authorList>
    </citation>
    <scope>NUCLEOTIDE SEQUENCE [LARGE SCALE GENOMIC DNA]</scope>
    <source>
        <strain evidence="13 14">NSJ-79</strain>
    </source>
</reference>
<protein>
    <recommendedName>
        <fullName evidence="2">histidine kinase</fullName>
        <ecNumber evidence="2">2.7.13.3</ecNumber>
    </recommendedName>
</protein>
<dbReference type="InterPro" id="IPR003594">
    <property type="entry name" value="HATPase_dom"/>
</dbReference>
<keyword evidence="3 7" id="KW-0597">Phosphoprotein</keyword>
<dbReference type="InterPro" id="IPR009057">
    <property type="entry name" value="Homeodomain-like_sf"/>
</dbReference>
<dbReference type="InterPro" id="IPR004358">
    <property type="entry name" value="Sig_transdc_His_kin-like_C"/>
</dbReference>
<dbReference type="PROSITE" id="PS50110">
    <property type="entry name" value="RESPONSE_REGULATORY"/>
    <property type="match status" value="1"/>
</dbReference>
<evidence type="ECO:0000259" key="11">
    <source>
        <dbReference type="PROSITE" id="PS50109"/>
    </source>
</evidence>
<dbReference type="PROSITE" id="PS50005">
    <property type="entry name" value="TPR"/>
    <property type="match status" value="1"/>
</dbReference>
<dbReference type="CDD" id="cd00082">
    <property type="entry name" value="HisKA"/>
    <property type="match status" value="1"/>
</dbReference>
<evidence type="ECO:0000256" key="5">
    <source>
        <dbReference type="ARBA" id="ARBA00023125"/>
    </source>
</evidence>
<dbReference type="SMART" id="SM00448">
    <property type="entry name" value="REC"/>
    <property type="match status" value="1"/>
</dbReference>
<evidence type="ECO:0000259" key="12">
    <source>
        <dbReference type="PROSITE" id="PS50110"/>
    </source>
</evidence>
<keyword evidence="9" id="KW-0812">Transmembrane</keyword>
<dbReference type="SUPFAM" id="SSF48452">
    <property type="entry name" value="TPR-like"/>
    <property type="match status" value="2"/>
</dbReference>
<dbReference type="SUPFAM" id="SSF55874">
    <property type="entry name" value="ATPase domain of HSP90 chaperone/DNA topoisomerase II/histidine kinase"/>
    <property type="match status" value="1"/>
</dbReference>
<sequence length="950" mass="107967">MIDFTEYKGRRFCSFFCLIAVLLISSCSKVVEKGYTEEERAAVDSLINTNPATDSLTVWLDRYMAANNTSGVILVCRELGVRYREMARFTEAIEYHRRGLELAVQIRDTPEVVQAMNNIGTNYRRIGILDEASVSHYGALLLCEQYSDKSSHAARKNRVISLSGIGNVYLMLDNFEIADSIFKVALEEERALGSDVGQAMNYSNRGAVFEAHGMIDSALVCYRMSMKHNSAAGSVVGVSLSHNNIGRLYEKRGQWEDALREYHSAYNLMVENSDLYHWLEACIALARVNLSQGDIVSARRYLKHAEETARKTRSREHLAEICHLNYLYYEKLGDCRLALDNYILSCAYSDSVKNADNQNYIQNQRVNYERTRSERELKSVQKNYETEQRTKNIFLVACFCVLLLAMIAMGFLWYALRMKLHNQRVMKRMEIIRGNFFTNVTHEFRTPLTLILGLSEQMQKEKWIEDEFRTKLATIYRQGKNLLGLVNQLLEVSKVKSGIGDPGWRTGDLVACLRMIVESNQPYTRAKQISLRFISSETEVIMDFVPEYLHKIIGNLLSNAIKFTPKEGQVVVRMVRNGNSVMIRVADTGCGIADSDLPDIFNAFYQGENGVKEAGTGIGLSMVREMVECMDGRIRVKSQVGIGSEFIITLPLKHGNASWQQWIAGEETDWELPVPEEEEEEKSLALPSDGSEDRMSASILIVEDNADVSYYIGGLLKDTYRILYARNGAEGLEIAKEHMPELIITDLMMPEMDGYELCRRVRSSDILNHIPIIVVTAKCGDAERVSGLNAGADAYLEKPFSTDELHIRISKLLEQRRLLREKYSKALGDGTTQTVKLSSPDQEFLNRLNDLIYSLMSNHGLNSDMIADKMCMSKSQLNRKVRTITGYNTSAYILQMRLERSKRLLISTEDLIGDIAFRCGFEDANYFARLFKQLFNVTPSQYRKSLNGQK</sequence>
<evidence type="ECO:0000256" key="7">
    <source>
        <dbReference type="PROSITE-ProRule" id="PRU00169"/>
    </source>
</evidence>
<dbReference type="Gene3D" id="3.30.565.10">
    <property type="entry name" value="Histidine kinase-like ATPase, C-terminal domain"/>
    <property type="match status" value="1"/>
</dbReference>
<dbReference type="Pfam" id="PF02518">
    <property type="entry name" value="HATPase_c"/>
    <property type="match status" value="1"/>
</dbReference>
<dbReference type="Pfam" id="PF00512">
    <property type="entry name" value="HisKA"/>
    <property type="match status" value="1"/>
</dbReference>
<evidence type="ECO:0000313" key="13">
    <source>
        <dbReference type="EMBL" id="MBC5631348.1"/>
    </source>
</evidence>
<evidence type="ECO:0000259" key="10">
    <source>
        <dbReference type="PROSITE" id="PS01124"/>
    </source>
</evidence>
<dbReference type="InterPro" id="IPR001789">
    <property type="entry name" value="Sig_transdc_resp-reg_receiver"/>
</dbReference>
<dbReference type="InterPro" id="IPR005467">
    <property type="entry name" value="His_kinase_dom"/>
</dbReference>
<evidence type="ECO:0000256" key="9">
    <source>
        <dbReference type="SAM" id="Phobius"/>
    </source>
</evidence>
<dbReference type="InterPro" id="IPR018062">
    <property type="entry name" value="HTH_AraC-typ_CS"/>
</dbReference>
<evidence type="ECO:0000256" key="2">
    <source>
        <dbReference type="ARBA" id="ARBA00012438"/>
    </source>
</evidence>
<dbReference type="RefSeq" id="WP_186928085.1">
    <property type="nucleotide sequence ID" value="NZ_JACOOJ010000001.1"/>
</dbReference>
<dbReference type="Pfam" id="PF13176">
    <property type="entry name" value="TPR_7"/>
    <property type="match status" value="1"/>
</dbReference>
<dbReference type="InterPro" id="IPR018060">
    <property type="entry name" value="HTH_AraC"/>
</dbReference>
<dbReference type="SMART" id="SM00388">
    <property type="entry name" value="HisKA"/>
    <property type="match status" value="1"/>
</dbReference>
<comment type="caution">
    <text evidence="13">The sequence shown here is derived from an EMBL/GenBank/DDBJ whole genome shotgun (WGS) entry which is preliminary data.</text>
</comment>
<dbReference type="SMART" id="SM00028">
    <property type="entry name" value="TPR"/>
    <property type="match status" value="6"/>
</dbReference>
<keyword evidence="6" id="KW-0804">Transcription</keyword>
<dbReference type="InterPro" id="IPR011990">
    <property type="entry name" value="TPR-like_helical_dom_sf"/>
</dbReference>
<dbReference type="Gene3D" id="1.25.40.10">
    <property type="entry name" value="Tetratricopeptide repeat domain"/>
    <property type="match status" value="1"/>
</dbReference>
<feature type="transmembrane region" description="Helical" evidence="9">
    <location>
        <begin position="393"/>
        <end position="416"/>
    </location>
</feature>
<feature type="domain" description="Histidine kinase" evidence="11">
    <location>
        <begin position="439"/>
        <end position="654"/>
    </location>
</feature>
<dbReference type="PROSITE" id="PS01124">
    <property type="entry name" value="HTH_ARAC_FAMILY_2"/>
    <property type="match status" value="1"/>
</dbReference>
<keyword evidence="14" id="KW-1185">Reference proteome</keyword>
<dbReference type="PANTHER" id="PTHR43547:SF2">
    <property type="entry name" value="HYBRID SIGNAL TRANSDUCTION HISTIDINE KINASE C"/>
    <property type="match status" value="1"/>
</dbReference>
<dbReference type="InterPro" id="IPR019734">
    <property type="entry name" value="TPR_rpt"/>
</dbReference>
<dbReference type="PANTHER" id="PTHR43547">
    <property type="entry name" value="TWO-COMPONENT HISTIDINE KINASE"/>
    <property type="match status" value="1"/>
</dbReference>
<dbReference type="Pfam" id="PF00072">
    <property type="entry name" value="Response_reg"/>
    <property type="match status" value="1"/>
</dbReference>
<dbReference type="Gene3D" id="1.10.287.130">
    <property type="match status" value="1"/>
</dbReference>
<dbReference type="SUPFAM" id="SSF46689">
    <property type="entry name" value="Homeodomain-like"/>
    <property type="match status" value="1"/>
</dbReference>
<proteinExistence type="predicted"/>
<feature type="domain" description="HTH araC/xylS-type" evidence="10">
    <location>
        <begin position="846"/>
        <end position="945"/>
    </location>
</feature>